<dbReference type="InterPro" id="IPR001314">
    <property type="entry name" value="Peptidase_S1A"/>
</dbReference>
<dbReference type="FunFam" id="2.40.10.10:FF:000120">
    <property type="entry name" value="Putative serine protease"/>
    <property type="match status" value="1"/>
</dbReference>
<dbReference type="PROSITE" id="PS50240">
    <property type="entry name" value="TRYPSIN_DOM"/>
    <property type="match status" value="1"/>
</dbReference>
<organism evidence="9 10">
    <name type="scientific">Owenia fusiformis</name>
    <name type="common">Polychaete worm</name>
    <dbReference type="NCBI Taxonomy" id="6347"/>
    <lineage>
        <taxon>Eukaryota</taxon>
        <taxon>Metazoa</taxon>
        <taxon>Spiralia</taxon>
        <taxon>Lophotrochozoa</taxon>
        <taxon>Annelida</taxon>
        <taxon>Polychaeta</taxon>
        <taxon>Sedentaria</taxon>
        <taxon>Canalipalpata</taxon>
        <taxon>Sabellida</taxon>
        <taxon>Oweniida</taxon>
        <taxon>Oweniidae</taxon>
        <taxon>Owenia</taxon>
    </lineage>
</organism>
<feature type="non-terminal residue" evidence="9">
    <location>
        <position position="1"/>
    </location>
</feature>
<dbReference type="Proteomes" id="UP000749559">
    <property type="component" value="Unassembled WGS sequence"/>
</dbReference>
<dbReference type="Gene3D" id="2.40.10.10">
    <property type="entry name" value="Trypsin-like serine proteases"/>
    <property type="match status" value="2"/>
</dbReference>
<dbReference type="SMART" id="SM00289">
    <property type="entry name" value="WR1"/>
    <property type="match status" value="2"/>
</dbReference>
<evidence type="ECO:0000256" key="4">
    <source>
        <dbReference type="ARBA" id="ARBA00022825"/>
    </source>
</evidence>
<dbReference type="GO" id="GO:0006508">
    <property type="term" value="P:proteolysis"/>
    <property type="evidence" value="ECO:0007669"/>
    <property type="project" value="UniProtKB-KW"/>
</dbReference>
<feature type="domain" description="Peptidase S1" evidence="8">
    <location>
        <begin position="266"/>
        <end position="506"/>
    </location>
</feature>
<dbReference type="AlphaFoldDB" id="A0A8S4NXQ7"/>
<name>A0A8S4NXQ7_OWEFU</name>
<dbReference type="EMBL" id="CAIIXF020000005">
    <property type="protein sequence ID" value="CAH1784764.1"/>
    <property type="molecule type" value="Genomic_DNA"/>
</dbReference>
<feature type="chain" id="PRO_5035760776" description="Peptidase S1 domain-containing protein" evidence="7">
    <location>
        <begin position="29"/>
        <end position="564"/>
    </location>
</feature>
<dbReference type="PRINTS" id="PR00722">
    <property type="entry name" value="CHYMOTRYPSIN"/>
</dbReference>
<dbReference type="InterPro" id="IPR018114">
    <property type="entry name" value="TRYPSIN_HIS"/>
</dbReference>
<evidence type="ECO:0000313" key="10">
    <source>
        <dbReference type="Proteomes" id="UP000749559"/>
    </source>
</evidence>
<accession>A0A8S4NXQ7</accession>
<keyword evidence="10" id="KW-1185">Reference proteome</keyword>
<evidence type="ECO:0000313" key="9">
    <source>
        <dbReference type="EMBL" id="CAH1784764.1"/>
    </source>
</evidence>
<dbReference type="PANTHER" id="PTHR24253:SF176">
    <property type="entry name" value="CORIN, ISOFORM B"/>
    <property type="match status" value="1"/>
</dbReference>
<keyword evidence="1 6" id="KW-0645">Protease</keyword>
<dbReference type="SUPFAM" id="SSF82895">
    <property type="entry name" value="TSP-1 type 1 repeat"/>
    <property type="match status" value="1"/>
</dbReference>
<evidence type="ECO:0000256" key="6">
    <source>
        <dbReference type="RuleBase" id="RU363034"/>
    </source>
</evidence>
<feature type="signal peptide" evidence="7">
    <location>
        <begin position="1"/>
        <end position="28"/>
    </location>
</feature>
<proteinExistence type="predicted"/>
<dbReference type="PROSITE" id="PS00134">
    <property type="entry name" value="TRYPSIN_HIS"/>
    <property type="match status" value="1"/>
</dbReference>
<dbReference type="InterPro" id="IPR036383">
    <property type="entry name" value="TSP1_rpt_sf"/>
</dbReference>
<dbReference type="CDD" id="cd00190">
    <property type="entry name" value="Tryp_SPc"/>
    <property type="match status" value="1"/>
</dbReference>
<dbReference type="Gene3D" id="2.20.100.10">
    <property type="entry name" value="Thrombospondin type-1 (TSP1) repeat"/>
    <property type="match status" value="1"/>
</dbReference>
<evidence type="ECO:0000256" key="5">
    <source>
        <dbReference type="ARBA" id="ARBA00023157"/>
    </source>
</evidence>
<evidence type="ECO:0000256" key="1">
    <source>
        <dbReference type="ARBA" id="ARBA00022670"/>
    </source>
</evidence>
<evidence type="ECO:0000256" key="2">
    <source>
        <dbReference type="ARBA" id="ARBA00022729"/>
    </source>
</evidence>
<sequence>HMETTMSFAYLCIAVCLLNYIFVIEVDSQSDCGKLRKHSTATCARKNKDCPNAYTCVKSKLDSSKFVCCQNKFLPSTKKCKRAANDPVDEPRPCRGGGSIRCSENYYCHVGKANMFSLCCLNITCTDHQGLNRKSIDKKWKAKDNCNVCECVGQEQIVCSNKAKCKNKCSKNGEISWKDAGCTRCECKGKRLDCKEPCDRVEETGATSPMSQCPKGYGWQASVQRCDGVQGENNKTCPSIKLQWFECKPKLRPEPGVRLSESTSIITGGKEVKPAYNYRWMVHFKPPLSCGCGGSIISPKHVLTAAHCVKHGDRLNFTFLTGKHSLSINETFQQSRKASDIIIHPNYSTPSEFPYNNDIAIVELDQPLEFNNITQPVMLPKDGVFDMDKLKKKVCTVIGWGSTTSQERCATSDVLLKVNLNLVDTCFLSAIDLKEVSGNMFCAGNGSKGKDSCFGDSGGPLMCRDKGEKWIQHGIVSWGPVRSCGKKSGVYTKVANYVNWIKHETSTDGGWGEWSKFTPCQKGNGKKSRIRVCSNPLPIGNGKCSNYTHSYEDKPMVQIEEVNC</sequence>
<dbReference type="InterPro" id="IPR043504">
    <property type="entry name" value="Peptidase_S1_PA_chymotrypsin"/>
</dbReference>
<dbReference type="OrthoDB" id="6380398at2759"/>
<keyword evidence="4 6" id="KW-0720">Serine protease</keyword>
<dbReference type="PANTHER" id="PTHR24253">
    <property type="entry name" value="TRANSMEMBRANE PROTEASE SERINE"/>
    <property type="match status" value="1"/>
</dbReference>
<comment type="caution">
    <text evidence="9">The sequence shown here is derived from an EMBL/GenBank/DDBJ whole genome shotgun (WGS) entry which is preliminary data.</text>
</comment>
<dbReference type="PROSITE" id="PS00135">
    <property type="entry name" value="TRYPSIN_SER"/>
    <property type="match status" value="1"/>
</dbReference>
<keyword evidence="3 6" id="KW-0378">Hydrolase</keyword>
<dbReference type="InterPro" id="IPR006150">
    <property type="entry name" value="Cys_repeat_1"/>
</dbReference>
<dbReference type="InterPro" id="IPR033116">
    <property type="entry name" value="TRYPSIN_SER"/>
</dbReference>
<keyword evidence="5" id="KW-1015">Disulfide bond</keyword>
<evidence type="ECO:0000256" key="3">
    <source>
        <dbReference type="ARBA" id="ARBA00022801"/>
    </source>
</evidence>
<dbReference type="InterPro" id="IPR001254">
    <property type="entry name" value="Trypsin_dom"/>
</dbReference>
<keyword evidence="2 7" id="KW-0732">Signal</keyword>
<dbReference type="Pfam" id="PF00089">
    <property type="entry name" value="Trypsin"/>
    <property type="match status" value="1"/>
</dbReference>
<evidence type="ECO:0000259" key="8">
    <source>
        <dbReference type="PROSITE" id="PS50240"/>
    </source>
</evidence>
<dbReference type="SMART" id="SM00020">
    <property type="entry name" value="Tryp_SPc"/>
    <property type="match status" value="1"/>
</dbReference>
<dbReference type="SUPFAM" id="SSF50494">
    <property type="entry name" value="Trypsin-like serine proteases"/>
    <property type="match status" value="1"/>
</dbReference>
<evidence type="ECO:0000256" key="7">
    <source>
        <dbReference type="SAM" id="SignalP"/>
    </source>
</evidence>
<reference evidence="9" key="1">
    <citation type="submission" date="2022-03" db="EMBL/GenBank/DDBJ databases">
        <authorList>
            <person name="Martin C."/>
        </authorList>
    </citation>
    <scope>NUCLEOTIDE SEQUENCE</scope>
</reference>
<gene>
    <name evidence="9" type="ORF">OFUS_LOCUS10903</name>
</gene>
<dbReference type="InterPro" id="IPR009003">
    <property type="entry name" value="Peptidase_S1_PA"/>
</dbReference>
<dbReference type="GO" id="GO:0004252">
    <property type="term" value="F:serine-type endopeptidase activity"/>
    <property type="evidence" value="ECO:0007669"/>
    <property type="project" value="InterPro"/>
</dbReference>
<protein>
    <recommendedName>
        <fullName evidence="8">Peptidase S1 domain-containing protein</fullName>
    </recommendedName>
</protein>